<evidence type="ECO:0000256" key="2">
    <source>
        <dbReference type="ARBA" id="ARBA00022946"/>
    </source>
</evidence>
<evidence type="ECO:0000313" key="5">
    <source>
        <dbReference type="Proteomes" id="UP000015105"/>
    </source>
</evidence>
<reference evidence="4" key="5">
    <citation type="journal article" date="2021" name="G3 (Bethesda)">
        <title>Aegilops tauschii genome assembly Aet v5.0 features greater sequence contiguity and improved annotation.</title>
        <authorList>
            <person name="Wang L."/>
            <person name="Zhu T."/>
            <person name="Rodriguez J.C."/>
            <person name="Deal K.R."/>
            <person name="Dubcovsky J."/>
            <person name="McGuire P.E."/>
            <person name="Lux T."/>
            <person name="Spannagl M."/>
            <person name="Mayer K.F.X."/>
            <person name="Baldrich P."/>
            <person name="Meyers B.C."/>
            <person name="Huo N."/>
            <person name="Gu Y.Q."/>
            <person name="Zhou H."/>
            <person name="Devos K.M."/>
            <person name="Bennetzen J.L."/>
            <person name="Unver T."/>
            <person name="Budak H."/>
            <person name="Gulick P.J."/>
            <person name="Galiba G."/>
            <person name="Kalapos B."/>
            <person name="Nelson D.R."/>
            <person name="Li P."/>
            <person name="You F.M."/>
            <person name="Luo M.C."/>
            <person name="Dvorak J."/>
        </authorList>
    </citation>
    <scope>NUCLEOTIDE SEQUENCE [LARGE SCALE GENOMIC DNA]</scope>
    <source>
        <strain evidence="4">cv. AL8/78</strain>
    </source>
</reference>
<dbReference type="InterPro" id="IPR046848">
    <property type="entry name" value="E_motif"/>
</dbReference>
<feature type="repeat" description="PPR" evidence="3">
    <location>
        <begin position="361"/>
        <end position="395"/>
    </location>
</feature>
<dbReference type="FunFam" id="1.25.40.10:FF:000344">
    <property type="entry name" value="Pentatricopeptide repeat-containing protein"/>
    <property type="match status" value="1"/>
</dbReference>
<keyword evidence="5" id="KW-1185">Reference proteome</keyword>
<proteinExistence type="predicted"/>
<dbReference type="PROSITE" id="PS51375">
    <property type="entry name" value="PPR"/>
    <property type="match status" value="5"/>
</dbReference>
<feature type="repeat" description="PPR" evidence="3">
    <location>
        <begin position="326"/>
        <end position="360"/>
    </location>
</feature>
<reference evidence="4" key="3">
    <citation type="journal article" date="2017" name="Nature">
        <title>Genome sequence of the progenitor of the wheat D genome Aegilops tauschii.</title>
        <authorList>
            <person name="Luo M.C."/>
            <person name="Gu Y.Q."/>
            <person name="Puiu D."/>
            <person name="Wang H."/>
            <person name="Twardziok S.O."/>
            <person name="Deal K.R."/>
            <person name="Huo N."/>
            <person name="Zhu T."/>
            <person name="Wang L."/>
            <person name="Wang Y."/>
            <person name="McGuire P.E."/>
            <person name="Liu S."/>
            <person name="Long H."/>
            <person name="Ramasamy R.K."/>
            <person name="Rodriguez J.C."/>
            <person name="Van S.L."/>
            <person name="Yuan L."/>
            <person name="Wang Z."/>
            <person name="Xia Z."/>
            <person name="Xiao L."/>
            <person name="Anderson O.D."/>
            <person name="Ouyang S."/>
            <person name="Liang Y."/>
            <person name="Zimin A.V."/>
            <person name="Pertea G."/>
            <person name="Qi P."/>
            <person name="Bennetzen J.L."/>
            <person name="Dai X."/>
            <person name="Dawson M.W."/>
            <person name="Muller H.G."/>
            <person name="Kugler K."/>
            <person name="Rivarola-Duarte L."/>
            <person name="Spannagl M."/>
            <person name="Mayer K.F.X."/>
            <person name="Lu F.H."/>
            <person name="Bevan M.W."/>
            <person name="Leroy P."/>
            <person name="Li P."/>
            <person name="You F.M."/>
            <person name="Sun Q."/>
            <person name="Liu Z."/>
            <person name="Lyons E."/>
            <person name="Wicker T."/>
            <person name="Salzberg S.L."/>
            <person name="Devos K.M."/>
            <person name="Dvorak J."/>
        </authorList>
    </citation>
    <scope>NUCLEOTIDE SEQUENCE [LARGE SCALE GENOMIC DNA]</scope>
    <source>
        <strain evidence="4">cv. AL8/78</strain>
    </source>
</reference>
<dbReference type="GO" id="GO:0003729">
    <property type="term" value="F:mRNA binding"/>
    <property type="evidence" value="ECO:0007669"/>
    <property type="project" value="UniProtKB-ARBA"/>
</dbReference>
<dbReference type="Proteomes" id="UP000015105">
    <property type="component" value="Chromosome 6D"/>
</dbReference>
<dbReference type="NCBIfam" id="TIGR00756">
    <property type="entry name" value="PPR"/>
    <property type="match status" value="5"/>
</dbReference>
<evidence type="ECO:0000256" key="3">
    <source>
        <dbReference type="PROSITE-ProRule" id="PRU00708"/>
    </source>
</evidence>
<dbReference type="FunFam" id="1.25.40.10:FF:000090">
    <property type="entry name" value="Pentatricopeptide repeat-containing protein, chloroplastic"/>
    <property type="match status" value="1"/>
</dbReference>
<sequence>ANPLSERCPAPRTNAGSMVGNLSTATVAPWKRLCKLVSNGYYQEALLAYSRAHASNLRPDAFTFPCLLKSCAALQDAPAVLQVHGHLAKSGFSSCPYTATALTSAYARLLRLGEACKVFDEMRERNVPCFNALIAGFSQCGKVREAMGVFRLLGKEGMLPDSVTVASVLPACRAMEQGKQLHGLVVKTGDCLDRYVATSLVTMYLDCGDSDGARRILELMVDKGVESYNAMASGLLRNGEDFIALGTVREMIFGSSEKPNETTLLVVLSACTSVLAPSLGKEVHCYVLKHAMDCSIKIRTALIDMYSKCGSLECAYQVFSAMDERNLVTWNTMISGFLIHEKLANALGLFHQLRSKGFSPDSITWNLMINGLAHHQKFAEVFSFFNKMRLEGVSGASLETMTSMLSACSAMSDIKHGKEIYCHVIRTMQHFEDDVFQTTVIDMFMSCGCDSYAGRVFEKDRRKSNDPALWNAMISGYGRCGKSSLALQTFNEMLEQQVHPNSATFLCALSACGHAGLVQKALHIYQMMESAYSINPTFEHLSVMVDLFCRAGKLSEAYGLLLKHTDPPASMWYSFLGACRNYSNVELGKIAATKLYDLDPSSTTPWVILSNIYAEQYRWGEVETLRKMMSDKHLIKAPAHTELV</sequence>
<evidence type="ECO:0008006" key="6">
    <source>
        <dbReference type="Google" id="ProtNLM"/>
    </source>
</evidence>
<dbReference type="Pfam" id="PF01535">
    <property type="entry name" value="PPR"/>
    <property type="match status" value="3"/>
</dbReference>
<feature type="repeat" description="PPR" evidence="3">
    <location>
        <begin position="193"/>
        <end position="227"/>
    </location>
</feature>
<dbReference type="GO" id="GO:0009451">
    <property type="term" value="P:RNA modification"/>
    <property type="evidence" value="ECO:0007669"/>
    <property type="project" value="InterPro"/>
</dbReference>
<dbReference type="Pfam" id="PF20431">
    <property type="entry name" value="E_motif"/>
    <property type="match status" value="1"/>
</dbReference>
<dbReference type="EnsemblPlants" id="AET6Gv20459000.1">
    <property type="protein sequence ID" value="AET6Gv20459000.1"/>
    <property type="gene ID" value="AET6Gv20459000"/>
</dbReference>
<dbReference type="InterPro" id="IPR046960">
    <property type="entry name" value="PPR_At4g14850-like_plant"/>
</dbReference>
<name>A0A453NRS1_AEGTS</name>
<protein>
    <recommendedName>
        <fullName evidence="6">Pentacotripeptide-repeat region of PRORP domain-containing protein</fullName>
    </recommendedName>
</protein>
<dbReference type="PANTHER" id="PTHR47926:SF424">
    <property type="entry name" value="PENTACOTRIPEPTIDE-REPEAT REGION OF PRORP DOMAIN-CONTAINING PROTEIN"/>
    <property type="match status" value="1"/>
</dbReference>
<dbReference type="Pfam" id="PF13041">
    <property type="entry name" value="PPR_2"/>
    <property type="match status" value="3"/>
</dbReference>
<dbReference type="STRING" id="200361.A0A453NRS1"/>
<reference evidence="5" key="1">
    <citation type="journal article" date="2014" name="Science">
        <title>Ancient hybridizations among the ancestral genomes of bread wheat.</title>
        <authorList>
            <consortium name="International Wheat Genome Sequencing Consortium,"/>
            <person name="Marcussen T."/>
            <person name="Sandve S.R."/>
            <person name="Heier L."/>
            <person name="Spannagl M."/>
            <person name="Pfeifer M."/>
            <person name="Jakobsen K.S."/>
            <person name="Wulff B.B."/>
            <person name="Steuernagel B."/>
            <person name="Mayer K.F."/>
            <person name="Olsen O.A."/>
        </authorList>
    </citation>
    <scope>NUCLEOTIDE SEQUENCE [LARGE SCALE GENOMIC DNA]</scope>
    <source>
        <strain evidence="5">cv. AL8/78</strain>
    </source>
</reference>
<accession>A0A453NRS1</accession>
<organism evidence="4 5">
    <name type="scientific">Aegilops tauschii subsp. strangulata</name>
    <name type="common">Goatgrass</name>
    <dbReference type="NCBI Taxonomy" id="200361"/>
    <lineage>
        <taxon>Eukaryota</taxon>
        <taxon>Viridiplantae</taxon>
        <taxon>Streptophyta</taxon>
        <taxon>Embryophyta</taxon>
        <taxon>Tracheophyta</taxon>
        <taxon>Spermatophyta</taxon>
        <taxon>Magnoliopsida</taxon>
        <taxon>Liliopsida</taxon>
        <taxon>Poales</taxon>
        <taxon>Poaceae</taxon>
        <taxon>BOP clade</taxon>
        <taxon>Pooideae</taxon>
        <taxon>Triticodae</taxon>
        <taxon>Triticeae</taxon>
        <taxon>Triticinae</taxon>
        <taxon>Aegilops</taxon>
    </lineage>
</organism>
<dbReference type="PANTHER" id="PTHR47926">
    <property type="entry name" value="PENTATRICOPEPTIDE REPEAT-CONTAINING PROTEIN"/>
    <property type="match status" value="1"/>
</dbReference>
<dbReference type="InterPro" id="IPR011990">
    <property type="entry name" value="TPR-like_helical_dom_sf"/>
</dbReference>
<reference evidence="4" key="4">
    <citation type="submission" date="2019-03" db="UniProtKB">
        <authorList>
            <consortium name="EnsemblPlants"/>
        </authorList>
    </citation>
    <scope>IDENTIFICATION</scope>
</reference>
<dbReference type="Gramene" id="AET6Gv20459000.1">
    <property type="protein sequence ID" value="AET6Gv20459000.1"/>
    <property type="gene ID" value="AET6Gv20459000"/>
</dbReference>
<dbReference type="Gene3D" id="1.25.40.10">
    <property type="entry name" value="Tetratricopeptide repeat domain"/>
    <property type="match status" value="4"/>
</dbReference>
<keyword evidence="1" id="KW-0677">Repeat</keyword>
<feature type="repeat" description="PPR" evidence="3">
    <location>
        <begin position="126"/>
        <end position="160"/>
    </location>
</feature>
<feature type="repeat" description="PPR" evidence="3">
    <location>
        <begin position="466"/>
        <end position="500"/>
    </location>
</feature>
<keyword evidence="2" id="KW-0809">Transit peptide</keyword>
<dbReference type="AlphaFoldDB" id="A0A453NRS1"/>
<dbReference type="FunFam" id="1.25.40.10:FF:000073">
    <property type="entry name" value="Pentatricopeptide repeat-containing protein chloroplastic"/>
    <property type="match status" value="1"/>
</dbReference>
<dbReference type="InterPro" id="IPR002885">
    <property type="entry name" value="PPR_rpt"/>
</dbReference>
<evidence type="ECO:0000313" key="4">
    <source>
        <dbReference type="EnsemblPlants" id="AET6Gv20459000.1"/>
    </source>
</evidence>
<reference evidence="5" key="2">
    <citation type="journal article" date="2017" name="Nat. Plants">
        <title>The Aegilops tauschii genome reveals multiple impacts of transposons.</title>
        <authorList>
            <person name="Zhao G."/>
            <person name="Zou C."/>
            <person name="Li K."/>
            <person name="Wang K."/>
            <person name="Li T."/>
            <person name="Gao L."/>
            <person name="Zhang X."/>
            <person name="Wang H."/>
            <person name="Yang Z."/>
            <person name="Liu X."/>
            <person name="Jiang W."/>
            <person name="Mao L."/>
            <person name="Kong X."/>
            <person name="Jiao Y."/>
            <person name="Jia J."/>
        </authorList>
    </citation>
    <scope>NUCLEOTIDE SEQUENCE [LARGE SCALE GENOMIC DNA]</scope>
    <source>
        <strain evidence="5">cv. AL8/78</strain>
    </source>
</reference>
<evidence type="ECO:0000256" key="1">
    <source>
        <dbReference type="ARBA" id="ARBA00022737"/>
    </source>
</evidence>